<evidence type="ECO:0000256" key="3">
    <source>
        <dbReference type="ARBA" id="ARBA00023172"/>
    </source>
</evidence>
<dbReference type="InterPro" id="IPR044068">
    <property type="entry name" value="CB"/>
</dbReference>
<dbReference type="InterPro" id="IPR011010">
    <property type="entry name" value="DNA_brk_join_enz"/>
</dbReference>
<dbReference type="SUPFAM" id="SSF56349">
    <property type="entry name" value="DNA breaking-rejoining enzymes"/>
    <property type="match status" value="1"/>
</dbReference>
<dbReference type="EMBL" id="JADOBH010000001">
    <property type="protein sequence ID" value="MBF7955128.1"/>
    <property type="molecule type" value="Genomic_DNA"/>
</dbReference>
<evidence type="ECO:0000259" key="5">
    <source>
        <dbReference type="PROSITE" id="PS51898"/>
    </source>
</evidence>
<accession>A0ABS0DMM4</accession>
<comment type="caution">
    <text evidence="7">The sequence shown here is derived from an EMBL/GenBank/DDBJ whole genome shotgun (WGS) entry which is preliminary data.</text>
</comment>
<proteinExistence type="predicted"/>
<dbReference type="Gene3D" id="1.10.443.10">
    <property type="entry name" value="Intergrase catalytic core"/>
    <property type="match status" value="1"/>
</dbReference>
<dbReference type="InterPro" id="IPR013762">
    <property type="entry name" value="Integrase-like_cat_sf"/>
</dbReference>
<dbReference type="Proteomes" id="UP000600307">
    <property type="component" value="Unassembled WGS sequence"/>
</dbReference>
<evidence type="ECO:0000256" key="2">
    <source>
        <dbReference type="ARBA" id="ARBA00023125"/>
    </source>
</evidence>
<sequence length="351" mass="39962">MSVRKLSTGKWLCECYPNGSGGKRCRRQFDTKGEAVAFETYTMDQAKNKPWLGEKEDRRKLSELVDLWYSLYGCSLNDKKGRLGKLRIISAGMGDPIASMITPKDWAHYRDQRLRGEIDNGYSTSLATRKVSTGTVNCEHAFLRAVFNELKRLGEWSLPNPLENIREFDQPEREMAWLTQEQILLLMAACEQHGNDELTLIVKVCLSTGARWNEAAKIKSSQISPYKLTFINTKGKKNRTVPLARPLYDELIARKGAPFSPCYKQFYRVIRLAGIELPEGQMTHVLRHTFASHFMMAGGNIIVLQRILGHSDIRVTMRYAHFAPDHLEDAIHLNPLAQISGDKMAMENPNE</sequence>
<dbReference type="RefSeq" id="WP_195816889.1">
    <property type="nucleotide sequence ID" value="NZ_JADOBH010000001.1"/>
</dbReference>
<dbReference type="InterPro" id="IPR057084">
    <property type="entry name" value="Int_N"/>
</dbReference>
<dbReference type="PROSITE" id="PS51898">
    <property type="entry name" value="TYR_RECOMBINASE"/>
    <property type="match status" value="1"/>
</dbReference>
<dbReference type="PANTHER" id="PTHR30349">
    <property type="entry name" value="PHAGE INTEGRASE-RELATED"/>
    <property type="match status" value="1"/>
</dbReference>
<keyword evidence="8" id="KW-1185">Reference proteome</keyword>
<dbReference type="InterPro" id="IPR050090">
    <property type="entry name" value="Tyrosine_recombinase_XerCD"/>
</dbReference>
<keyword evidence="2 4" id="KW-0238">DNA-binding</keyword>
<dbReference type="InterPro" id="IPR002104">
    <property type="entry name" value="Integrase_catalytic"/>
</dbReference>
<organism evidence="7 8">
    <name type="scientific">Rahnella victoriana</name>
    <dbReference type="NCBI Taxonomy" id="1510570"/>
    <lineage>
        <taxon>Bacteria</taxon>
        <taxon>Pseudomonadati</taxon>
        <taxon>Pseudomonadota</taxon>
        <taxon>Gammaproteobacteria</taxon>
        <taxon>Enterobacterales</taxon>
        <taxon>Yersiniaceae</taxon>
        <taxon>Rahnella</taxon>
    </lineage>
</organism>
<evidence type="ECO:0000313" key="8">
    <source>
        <dbReference type="Proteomes" id="UP000600307"/>
    </source>
</evidence>
<reference evidence="7 8" key="1">
    <citation type="submission" date="2020-11" db="EMBL/GenBank/DDBJ databases">
        <title>Taxonomic investigation of Rahnella spp.</title>
        <authorList>
            <person name="Lee S.D."/>
        </authorList>
    </citation>
    <scope>NUCLEOTIDE SEQUENCE [LARGE SCALE GENOMIC DNA]</scope>
    <source>
        <strain evidence="7 8">SAP-10</strain>
    </source>
</reference>
<feature type="domain" description="Tyr recombinase" evidence="5">
    <location>
        <begin position="173"/>
        <end position="332"/>
    </location>
</feature>
<dbReference type="CDD" id="cd00796">
    <property type="entry name" value="INT_Rci_Hp1_C"/>
    <property type="match status" value="1"/>
</dbReference>
<dbReference type="Pfam" id="PF24624">
    <property type="entry name" value="Int_N"/>
    <property type="match status" value="1"/>
</dbReference>
<feature type="domain" description="Core-binding (CB)" evidence="6">
    <location>
        <begin position="59"/>
        <end position="151"/>
    </location>
</feature>
<name>A0ABS0DMM4_9GAMM</name>
<dbReference type="Pfam" id="PF00589">
    <property type="entry name" value="Phage_integrase"/>
    <property type="match status" value="2"/>
</dbReference>
<dbReference type="PANTHER" id="PTHR30349:SF93">
    <property type="entry name" value="FELS-2 PROPHAGE PROTEIN"/>
    <property type="match status" value="1"/>
</dbReference>
<gene>
    <name evidence="7" type="ORF">IV431_06135</name>
</gene>
<evidence type="ECO:0000313" key="7">
    <source>
        <dbReference type="EMBL" id="MBF7955128.1"/>
    </source>
</evidence>
<protein>
    <submittedName>
        <fullName evidence="7">Tyrosine-type recombinase/integrase</fullName>
    </submittedName>
</protein>
<keyword evidence="3" id="KW-0233">DNA recombination</keyword>
<keyword evidence="1" id="KW-0229">DNA integration</keyword>
<evidence type="ECO:0000256" key="4">
    <source>
        <dbReference type="PROSITE-ProRule" id="PRU01248"/>
    </source>
</evidence>
<evidence type="ECO:0000256" key="1">
    <source>
        <dbReference type="ARBA" id="ARBA00022908"/>
    </source>
</evidence>
<evidence type="ECO:0000259" key="6">
    <source>
        <dbReference type="PROSITE" id="PS51900"/>
    </source>
</evidence>
<dbReference type="PROSITE" id="PS51900">
    <property type="entry name" value="CB"/>
    <property type="match status" value="1"/>
</dbReference>